<sequence>MKETIITTDYKNTPSRQIRLRHTNNEDYCVIDTISDILQQKADDKILVAYNSMDGILLCIKLLLNEYGDELSSNIGILCGETSREKAGIYYTEIDESGMLSKQLVFMTCAYFVGVDINEPCHIISVSTFNQPFTLLSTERMAQIAGRCRGGAKSETIIYETRPLETQATHEEYKERLLSKARLLSSAICKFKETLEAAPELVNAADYMENIIKYVSVEKVAKDYPVTLLRENSEKQIVPSYFNIDALLERWELHYSLFVDKETLPQKLREQGHNITEAPLYHSFTEEQKQALGIVKQDKALKLQQDLHIIRKSRFSPNPKRSVQILGLRIKRSVQKNGERTT</sequence>
<gene>
    <name evidence="1" type="ORF">IAC47_01490</name>
</gene>
<protein>
    <submittedName>
        <fullName evidence="1">Uncharacterized protein</fullName>
    </submittedName>
</protein>
<reference evidence="1" key="2">
    <citation type="submission" date="2021-04" db="EMBL/GenBank/DDBJ databases">
        <authorList>
            <person name="Gilroy R."/>
        </authorList>
    </citation>
    <scope>NUCLEOTIDE SEQUENCE</scope>
    <source>
        <strain evidence="1">Gambia16-930</strain>
    </source>
</reference>
<comment type="caution">
    <text evidence="1">The sequence shown here is derived from an EMBL/GenBank/DDBJ whole genome shotgun (WGS) entry which is preliminary data.</text>
</comment>
<reference evidence="1" key="1">
    <citation type="journal article" date="2021" name="PeerJ">
        <title>Extensive microbial diversity within the chicken gut microbiome revealed by metagenomics and culture.</title>
        <authorList>
            <person name="Gilroy R."/>
            <person name="Ravi A."/>
            <person name="Getino M."/>
            <person name="Pursley I."/>
            <person name="Horton D.L."/>
            <person name="Alikhan N.F."/>
            <person name="Baker D."/>
            <person name="Gharbi K."/>
            <person name="Hall N."/>
            <person name="Watson M."/>
            <person name="Adriaenssens E.M."/>
            <person name="Foster-Nyarko E."/>
            <person name="Jarju S."/>
            <person name="Secka A."/>
            <person name="Antonio M."/>
            <person name="Oren A."/>
            <person name="Chaudhuri R.R."/>
            <person name="La Ragione R."/>
            <person name="Hildebrand F."/>
            <person name="Pallen M.J."/>
        </authorList>
    </citation>
    <scope>NUCLEOTIDE SEQUENCE</scope>
    <source>
        <strain evidence="1">Gambia16-930</strain>
    </source>
</reference>
<proteinExistence type="predicted"/>
<dbReference type="EMBL" id="DXGG01000055">
    <property type="protein sequence ID" value="HIW86936.1"/>
    <property type="molecule type" value="Genomic_DNA"/>
</dbReference>
<evidence type="ECO:0000313" key="2">
    <source>
        <dbReference type="Proteomes" id="UP000824267"/>
    </source>
</evidence>
<accession>A0A9D1RI11</accession>
<evidence type="ECO:0000313" key="1">
    <source>
        <dbReference type="EMBL" id="HIW86936.1"/>
    </source>
</evidence>
<organism evidence="1 2">
    <name type="scientific">Candidatus Onthomorpha intestinigallinarum</name>
    <dbReference type="NCBI Taxonomy" id="2840880"/>
    <lineage>
        <taxon>Bacteria</taxon>
        <taxon>Pseudomonadati</taxon>
        <taxon>Bacteroidota</taxon>
        <taxon>Bacteroidia</taxon>
        <taxon>Bacteroidales</taxon>
        <taxon>Candidatus Onthomorpha</taxon>
    </lineage>
</organism>
<name>A0A9D1RI11_9BACT</name>
<dbReference type="Proteomes" id="UP000824267">
    <property type="component" value="Unassembled WGS sequence"/>
</dbReference>
<dbReference type="AlphaFoldDB" id="A0A9D1RI11"/>